<evidence type="ECO:0000313" key="3">
    <source>
        <dbReference type="EMBL" id="CCA23792.1"/>
    </source>
</evidence>
<proteinExistence type="predicted"/>
<reference evidence="3" key="2">
    <citation type="submission" date="2011-02" db="EMBL/GenBank/DDBJ databases">
        <authorList>
            <person name="MacLean D."/>
        </authorList>
    </citation>
    <scope>NUCLEOTIDE SEQUENCE</scope>
</reference>
<dbReference type="EMBL" id="FR824252">
    <property type="protein sequence ID" value="CCA23792.1"/>
    <property type="molecule type" value="Genomic_DNA"/>
</dbReference>
<feature type="transmembrane region" description="Helical" evidence="1">
    <location>
        <begin position="514"/>
        <end position="539"/>
    </location>
</feature>
<protein>
    <submittedName>
        <fullName evidence="3">Transmembrane protein putative</fullName>
    </submittedName>
</protein>
<dbReference type="InterPro" id="IPR029044">
    <property type="entry name" value="Nucleotide-diphossugar_trans"/>
</dbReference>
<feature type="transmembrane region" description="Helical" evidence="1">
    <location>
        <begin position="551"/>
        <end position="573"/>
    </location>
</feature>
<feature type="signal peptide" evidence="2">
    <location>
        <begin position="1"/>
        <end position="24"/>
    </location>
</feature>
<dbReference type="Gene3D" id="3.90.550.10">
    <property type="entry name" value="Spore Coat Polysaccharide Biosynthesis Protein SpsA, Chain A"/>
    <property type="match status" value="1"/>
</dbReference>
<dbReference type="InterPro" id="IPR050587">
    <property type="entry name" value="GNT1/Glycosyltrans_8"/>
</dbReference>
<dbReference type="PANTHER" id="PTHR11183">
    <property type="entry name" value="GLYCOGENIN SUBFAMILY MEMBER"/>
    <property type="match status" value="1"/>
</dbReference>
<gene>
    <name evidence="3" type="primary">AlNc14C207G8840</name>
    <name evidence="3" type="ORF">ALNC14_099360</name>
</gene>
<keyword evidence="2" id="KW-0732">Signal</keyword>
<sequence length="582" mass="66713">MKPNALTCVAIVHVIASAVFLAYAQEVPEASGKSPQQLLEENKLLVLPNEGAFATIFYDYGRDSDDLLLSVRVLMRSIKDSSTRYRKFVLVPEDGLRQKTEKLFRRDGDIEIIQVDIPNVFRDTLLIDQRAHLMHMRNKLVIWDDPILNQMKRIVYLDPENLVIQNMDEVFDCHDFCAVDNGQAVVYANSLLVISPDSLPVRNLYADVIDSFMISGRSYNYIGITQGFIPGLFEAFEGSQLFYGVKDQLANDENDVERMEEDVIDRDTQPLLYRLPFYYSINHMVYYERLNWDLYKCRPNINVTIPADIEPHTDTPYQLLGDSGGIPGPLLSFKYGGLLVRPGFWLPYVYFSVFWHWQTHRARLQENHFQEFATQFVSASIIFGLIWYFYVKVCLKVFTTSSELSSGKPKRKGSNVAATTDLSNAWMIQIICRVSCNLLSFISIAPPVSSMSLVGIICLLAIFLVPSRMEPMYAFVFWLYINTLLIVTALIVIHVANALRRPTQNSNATRTTSVFLWSAFWSSLKKIWLHTIFLLMLLFFIKHAELVKNPVFRPVVLINLFATALGLQMRLLWKQIVQLSAS</sequence>
<feature type="transmembrane region" description="Helical" evidence="1">
    <location>
        <begin position="438"/>
        <end position="466"/>
    </location>
</feature>
<keyword evidence="1" id="KW-0472">Membrane</keyword>
<feature type="chain" id="PRO_5003261733" evidence="2">
    <location>
        <begin position="25"/>
        <end position="582"/>
    </location>
</feature>
<feature type="transmembrane region" description="Helical" evidence="1">
    <location>
        <begin position="372"/>
        <end position="391"/>
    </location>
</feature>
<reference evidence="3" key="1">
    <citation type="journal article" date="2011" name="PLoS Biol.">
        <title>Gene gain and loss during evolution of obligate parasitism in the white rust pathogen of Arabidopsis thaliana.</title>
        <authorList>
            <person name="Kemen E."/>
            <person name="Gardiner A."/>
            <person name="Schultz-Larsen T."/>
            <person name="Kemen A.C."/>
            <person name="Balmuth A.L."/>
            <person name="Robert-Seilaniantz A."/>
            <person name="Bailey K."/>
            <person name="Holub E."/>
            <person name="Studholme D.J."/>
            <person name="Maclean D."/>
            <person name="Jones J.D."/>
        </authorList>
    </citation>
    <scope>NUCLEOTIDE SEQUENCE</scope>
</reference>
<keyword evidence="1 3" id="KW-0812">Transmembrane</keyword>
<name>F0WR32_9STRA</name>
<dbReference type="AlphaFoldDB" id="F0WR32"/>
<evidence type="ECO:0000256" key="1">
    <source>
        <dbReference type="SAM" id="Phobius"/>
    </source>
</evidence>
<accession>F0WR32</accession>
<feature type="transmembrane region" description="Helical" evidence="1">
    <location>
        <begin position="472"/>
        <end position="493"/>
    </location>
</feature>
<dbReference type="HOGENOM" id="CLU_034255_0_0_1"/>
<evidence type="ECO:0000256" key="2">
    <source>
        <dbReference type="SAM" id="SignalP"/>
    </source>
</evidence>
<dbReference type="SUPFAM" id="SSF53448">
    <property type="entry name" value="Nucleotide-diphospho-sugar transferases"/>
    <property type="match status" value="1"/>
</dbReference>
<organism evidence="3">
    <name type="scientific">Albugo laibachii Nc14</name>
    <dbReference type="NCBI Taxonomy" id="890382"/>
    <lineage>
        <taxon>Eukaryota</taxon>
        <taxon>Sar</taxon>
        <taxon>Stramenopiles</taxon>
        <taxon>Oomycota</taxon>
        <taxon>Peronosporomycetes</taxon>
        <taxon>Albuginales</taxon>
        <taxon>Albuginaceae</taxon>
        <taxon>Albugo</taxon>
    </lineage>
</organism>
<keyword evidence="1" id="KW-1133">Transmembrane helix</keyword>